<dbReference type="InterPro" id="IPR052399">
    <property type="entry name" value="Phage_Baseplate_Assmbl_Protein"/>
</dbReference>
<dbReference type="InterPro" id="IPR058531">
    <property type="entry name" value="Baseplate_J_M"/>
</dbReference>
<feature type="domain" description="Baseplate J-like C-terminal" evidence="3">
    <location>
        <begin position="279"/>
        <end position="379"/>
    </location>
</feature>
<proteinExistence type="inferred from homology"/>
<dbReference type="KEGG" id="lhb:D1010_05945"/>
<evidence type="ECO:0000313" key="5">
    <source>
        <dbReference type="Proteomes" id="UP000326779"/>
    </source>
</evidence>
<comment type="similarity">
    <text evidence="1">Belongs to the Mu gp47/PBSX XkdT family.</text>
</comment>
<dbReference type="AlphaFoldDB" id="A0A5P8M3G4"/>
<dbReference type="Pfam" id="PF26079">
    <property type="entry name" value="Baseplate_J_C"/>
    <property type="match status" value="1"/>
</dbReference>
<dbReference type="PANTHER" id="PTHR37829:SF3">
    <property type="entry name" value="PROTEIN JAYE-RELATED"/>
    <property type="match status" value="1"/>
</dbReference>
<reference evidence="4 5" key="1">
    <citation type="submission" date="2019-10" db="EMBL/GenBank/DDBJ databases">
        <title>The completed genome of Lactobacillus harbinensis M1.</title>
        <authorList>
            <person name="Zheng Y."/>
        </authorList>
    </citation>
    <scope>NUCLEOTIDE SEQUENCE [LARGE SCALE GENOMIC DNA]</scope>
    <source>
        <strain evidence="4 5">M1</strain>
    </source>
</reference>
<dbReference type="EMBL" id="CP045143">
    <property type="protein sequence ID" value="QFR23019.1"/>
    <property type="molecule type" value="Genomic_DNA"/>
</dbReference>
<evidence type="ECO:0000259" key="2">
    <source>
        <dbReference type="Pfam" id="PF26078"/>
    </source>
</evidence>
<gene>
    <name evidence="4" type="ORF">D1010_05945</name>
</gene>
<dbReference type="InterPro" id="IPR058530">
    <property type="entry name" value="Baseplate_J-like_C"/>
</dbReference>
<sequence length="380" mass="41452">MTPQEMADQLAKLDYDYWKDKALEKVPSNIDSREGSIIYDALAPSAYSFAEVILYIRQWILDSYTQTATDQYLDYRGQERGLTRIAASKAVVTGRFLDRDGKPVTVEVGDRFASIGSSPYFYGVSKVNDDGTGQLICETAGDAPNHYIGQILPITPNDDVADAQIIEISVPARNVETDDEFRKRILANYNVNAYGGNVADYQDMVAQLHTVGAVQIYPTWAGGGTVKLVILDNDFSPPSDQLIHDVQAAIDPQDMPGDGYGLAPIGHTVTVIGPTERKIDVVVTVQTDGSVQVDEVRTQIKDAIEGYFDSVRRTWGSMDISHRSYTLRILRAQIIAAVLRIPGIINATDLTIAGGDVDIKMTSTGTLSELPVVGEVTVNG</sequence>
<evidence type="ECO:0000313" key="4">
    <source>
        <dbReference type="EMBL" id="QFR23019.1"/>
    </source>
</evidence>
<dbReference type="Pfam" id="PF26078">
    <property type="entry name" value="Baseplate_J_M"/>
    <property type="match status" value="1"/>
</dbReference>
<evidence type="ECO:0000256" key="1">
    <source>
        <dbReference type="ARBA" id="ARBA00038087"/>
    </source>
</evidence>
<dbReference type="RefSeq" id="WP_152260477.1">
    <property type="nucleotide sequence ID" value="NZ_CP045143.1"/>
</dbReference>
<organism evidence="4 5">
    <name type="scientific">Schleiferilactobacillus harbinensis</name>
    <dbReference type="NCBI Taxonomy" id="304207"/>
    <lineage>
        <taxon>Bacteria</taxon>
        <taxon>Bacillati</taxon>
        <taxon>Bacillota</taxon>
        <taxon>Bacilli</taxon>
        <taxon>Lactobacillales</taxon>
        <taxon>Lactobacillaceae</taxon>
        <taxon>Schleiferilactobacillus</taxon>
    </lineage>
</organism>
<dbReference type="PANTHER" id="PTHR37829">
    <property type="entry name" value="PHAGE-LIKE ELEMENT PBSX PROTEIN XKDT"/>
    <property type="match status" value="1"/>
</dbReference>
<protein>
    <submittedName>
        <fullName evidence="4">Uncharacterized protein</fullName>
    </submittedName>
</protein>
<evidence type="ECO:0000259" key="3">
    <source>
        <dbReference type="Pfam" id="PF26079"/>
    </source>
</evidence>
<feature type="domain" description="Baseplate J-like central" evidence="2">
    <location>
        <begin position="193"/>
        <end position="272"/>
    </location>
</feature>
<accession>A0A5P8M3G4</accession>
<dbReference type="Proteomes" id="UP000326779">
    <property type="component" value="Chromosome"/>
</dbReference>
<name>A0A5P8M3G4_9LACO</name>